<protein>
    <submittedName>
        <fullName evidence="1">Uncharacterized protein</fullName>
    </submittedName>
</protein>
<reference evidence="1" key="1">
    <citation type="submission" date="2014-05" db="EMBL/GenBank/DDBJ databases">
        <authorList>
            <person name="Chronopoulou M."/>
        </authorList>
    </citation>
    <scope>NUCLEOTIDE SEQUENCE</scope>
    <source>
        <tissue evidence="1">Whole organism</tissue>
    </source>
</reference>
<name>A0A0K2UFC3_LEPSM</name>
<evidence type="ECO:0000313" key="1">
    <source>
        <dbReference type="EMBL" id="CDW36391.1"/>
    </source>
</evidence>
<dbReference type="AlphaFoldDB" id="A0A0K2UFC3"/>
<accession>A0A0K2UFC3</accession>
<organism evidence="1">
    <name type="scientific">Lepeophtheirus salmonis</name>
    <name type="common">Salmon louse</name>
    <name type="synonym">Caligus salmonis</name>
    <dbReference type="NCBI Taxonomy" id="72036"/>
    <lineage>
        <taxon>Eukaryota</taxon>
        <taxon>Metazoa</taxon>
        <taxon>Ecdysozoa</taxon>
        <taxon>Arthropoda</taxon>
        <taxon>Crustacea</taxon>
        <taxon>Multicrustacea</taxon>
        <taxon>Hexanauplia</taxon>
        <taxon>Copepoda</taxon>
        <taxon>Siphonostomatoida</taxon>
        <taxon>Caligidae</taxon>
        <taxon>Lepeophtheirus</taxon>
    </lineage>
</organism>
<dbReference type="EMBL" id="HACA01019030">
    <property type="protein sequence ID" value="CDW36391.1"/>
    <property type="molecule type" value="Transcribed_RNA"/>
</dbReference>
<proteinExistence type="predicted"/>
<sequence length="30" mass="3627">MIIRRPWHTKIQVFLLLINDDKGFTAQLQM</sequence>